<reference evidence="2" key="1">
    <citation type="submission" date="2013-07" db="EMBL/GenBank/DDBJ databases">
        <title>The Genome Sequence of Cryptococcus bestiolae CBS10118.</title>
        <authorList>
            <consortium name="The Broad Institute Genome Sequencing Platform"/>
            <person name="Cuomo C."/>
            <person name="Litvintseva A."/>
            <person name="Chen Y."/>
            <person name="Heitman J."/>
            <person name="Sun S."/>
            <person name="Springer D."/>
            <person name="Dromer F."/>
            <person name="Young S.K."/>
            <person name="Zeng Q."/>
            <person name="Gargeya S."/>
            <person name="Fitzgerald M."/>
            <person name="Abouelleil A."/>
            <person name="Alvarado L."/>
            <person name="Berlin A.M."/>
            <person name="Chapman S.B."/>
            <person name="Dewar J."/>
            <person name="Goldberg J."/>
            <person name="Griggs A."/>
            <person name="Gujja S."/>
            <person name="Hansen M."/>
            <person name="Howarth C."/>
            <person name="Imamovic A."/>
            <person name="Larimer J."/>
            <person name="McCowan C."/>
            <person name="Murphy C."/>
            <person name="Pearson M."/>
            <person name="Priest M."/>
            <person name="Roberts A."/>
            <person name="Saif S."/>
            <person name="Shea T."/>
            <person name="Sykes S."/>
            <person name="Wortman J."/>
            <person name="Nusbaum C."/>
            <person name="Birren B."/>
        </authorList>
    </citation>
    <scope>NUCLEOTIDE SEQUENCE [LARGE SCALE GENOMIC DNA]</scope>
    <source>
        <strain evidence="2">CBS 10118</strain>
    </source>
</reference>
<dbReference type="KEGG" id="kbi:30207360"/>
<dbReference type="Proteomes" id="UP000092730">
    <property type="component" value="Chromosome 2"/>
</dbReference>
<feature type="signal peptide" evidence="1">
    <location>
        <begin position="1"/>
        <end position="18"/>
    </location>
</feature>
<evidence type="ECO:0000313" key="2">
    <source>
        <dbReference type="EMBL" id="OCF28110.1"/>
    </source>
</evidence>
<dbReference type="VEuPathDB" id="FungiDB:I302_02961"/>
<organism evidence="2">
    <name type="scientific">Kwoniella bestiolae CBS 10118</name>
    <dbReference type="NCBI Taxonomy" id="1296100"/>
    <lineage>
        <taxon>Eukaryota</taxon>
        <taxon>Fungi</taxon>
        <taxon>Dikarya</taxon>
        <taxon>Basidiomycota</taxon>
        <taxon>Agaricomycotina</taxon>
        <taxon>Tremellomycetes</taxon>
        <taxon>Tremellales</taxon>
        <taxon>Cryptococcaceae</taxon>
        <taxon>Kwoniella</taxon>
    </lineage>
</organism>
<keyword evidence="4" id="KW-1185">Reference proteome</keyword>
<accession>A0A1B9GAT2</accession>
<evidence type="ECO:0000313" key="3">
    <source>
        <dbReference type="EMBL" id="WVW82247.1"/>
    </source>
</evidence>
<dbReference type="GeneID" id="30207360"/>
<evidence type="ECO:0008006" key="5">
    <source>
        <dbReference type="Google" id="ProtNLM"/>
    </source>
</evidence>
<feature type="chain" id="PRO_5042334945" description="WSC domain-containing protein" evidence="1">
    <location>
        <begin position="19"/>
        <end position="177"/>
    </location>
</feature>
<dbReference type="EMBL" id="CP144542">
    <property type="protein sequence ID" value="WVW82247.1"/>
    <property type="molecule type" value="Genomic_DNA"/>
</dbReference>
<gene>
    <name evidence="2" type="ORF">I302_02961</name>
    <name evidence="3" type="ORF">I302_104253</name>
</gene>
<evidence type="ECO:0000313" key="4">
    <source>
        <dbReference type="Proteomes" id="UP000092730"/>
    </source>
</evidence>
<protein>
    <recommendedName>
        <fullName evidence="5">WSC domain-containing protein</fullName>
    </recommendedName>
</protein>
<proteinExistence type="predicted"/>
<dbReference type="EMBL" id="KI894019">
    <property type="protein sequence ID" value="OCF28110.1"/>
    <property type="molecule type" value="Genomic_DNA"/>
</dbReference>
<reference evidence="3" key="4">
    <citation type="submission" date="2024-02" db="EMBL/GenBank/DDBJ databases">
        <title>Comparative genomics of Cryptococcus and Kwoniella reveals pathogenesis evolution and contrasting modes of karyotype evolution via chromosome fusion or intercentromeric recombination.</title>
        <authorList>
            <person name="Coelho M.A."/>
            <person name="David-Palma M."/>
            <person name="Shea T."/>
            <person name="Bowers K."/>
            <person name="McGinley-Smith S."/>
            <person name="Mohammad A.W."/>
            <person name="Gnirke A."/>
            <person name="Yurkov A.M."/>
            <person name="Nowrousian M."/>
            <person name="Sun S."/>
            <person name="Cuomo C.A."/>
            <person name="Heitman J."/>
        </authorList>
    </citation>
    <scope>NUCLEOTIDE SEQUENCE</scope>
    <source>
        <strain evidence="3">CBS 10118</strain>
    </source>
</reference>
<reference evidence="3" key="2">
    <citation type="submission" date="2013-07" db="EMBL/GenBank/DDBJ databases">
        <authorList>
            <consortium name="The Broad Institute Genome Sequencing Platform"/>
            <person name="Cuomo C."/>
            <person name="Litvintseva A."/>
            <person name="Chen Y."/>
            <person name="Heitman J."/>
            <person name="Sun S."/>
            <person name="Springer D."/>
            <person name="Dromer F."/>
            <person name="Young S.K."/>
            <person name="Zeng Q."/>
            <person name="Gargeya S."/>
            <person name="Fitzgerald M."/>
            <person name="Abouelleil A."/>
            <person name="Alvarado L."/>
            <person name="Berlin A.M."/>
            <person name="Chapman S.B."/>
            <person name="Dewar J."/>
            <person name="Goldberg J."/>
            <person name="Griggs A."/>
            <person name="Gujja S."/>
            <person name="Hansen M."/>
            <person name="Howarth C."/>
            <person name="Imamovic A."/>
            <person name="Larimer J."/>
            <person name="McCowan C."/>
            <person name="Murphy C."/>
            <person name="Pearson M."/>
            <person name="Priest M."/>
            <person name="Roberts A."/>
            <person name="Saif S."/>
            <person name="Shea T."/>
            <person name="Sykes S."/>
            <person name="Wortman J."/>
            <person name="Nusbaum C."/>
            <person name="Birren B."/>
        </authorList>
    </citation>
    <scope>NUCLEOTIDE SEQUENCE</scope>
    <source>
        <strain evidence="3">CBS 10118</strain>
    </source>
</reference>
<dbReference type="RefSeq" id="XP_019049180.1">
    <property type="nucleotide sequence ID" value="XM_019189618.1"/>
</dbReference>
<keyword evidence="1" id="KW-0732">Signal</keyword>
<evidence type="ECO:0000256" key="1">
    <source>
        <dbReference type="SAM" id="SignalP"/>
    </source>
</evidence>
<dbReference type="AlphaFoldDB" id="A0A1B9GAT2"/>
<name>A0A1B9GAT2_9TREE</name>
<sequence length="177" mass="19812">MFTMLVYYLLQFALAILALSSPREESHNGHHEVGDTSSYDFPISVAVKSQFIGCISPALLRPKVLEEGGGGTGKGTVLRVDDRKGCFVNPTMWTLTPSLCLDFCHSDSSIANTTIRGVAYKLFYEEVSRHWWYDCRCYGGYVLRSDRRKEGRGKCGRDAVFVYVREEAGDDDSCISI</sequence>
<reference evidence="2" key="3">
    <citation type="submission" date="2014-01" db="EMBL/GenBank/DDBJ databases">
        <title>Evolution of pathogenesis and genome organization in the Tremellales.</title>
        <authorList>
            <person name="Cuomo C."/>
            <person name="Litvintseva A."/>
            <person name="Heitman J."/>
            <person name="Chen Y."/>
            <person name="Sun S."/>
            <person name="Springer D."/>
            <person name="Dromer F."/>
            <person name="Young S."/>
            <person name="Zeng Q."/>
            <person name="Chapman S."/>
            <person name="Gujja S."/>
            <person name="Saif S."/>
            <person name="Birren B."/>
        </authorList>
    </citation>
    <scope>NUCLEOTIDE SEQUENCE</scope>
    <source>
        <strain evidence="2">CBS 10118</strain>
    </source>
</reference>